<proteinExistence type="predicted"/>
<organism evidence="3 4">
    <name type="scientific">Limulus polyphemus</name>
    <name type="common">Atlantic horseshoe crab</name>
    <dbReference type="NCBI Taxonomy" id="6850"/>
    <lineage>
        <taxon>Eukaryota</taxon>
        <taxon>Metazoa</taxon>
        <taxon>Ecdysozoa</taxon>
        <taxon>Arthropoda</taxon>
        <taxon>Chelicerata</taxon>
        <taxon>Merostomata</taxon>
        <taxon>Xiphosura</taxon>
        <taxon>Limulidae</taxon>
        <taxon>Limulus</taxon>
    </lineage>
</organism>
<evidence type="ECO:0000256" key="1">
    <source>
        <dbReference type="SAM" id="Coils"/>
    </source>
</evidence>
<reference evidence="4" key="1">
    <citation type="submission" date="2025-08" db="UniProtKB">
        <authorList>
            <consortium name="RefSeq"/>
        </authorList>
    </citation>
    <scope>IDENTIFICATION</scope>
    <source>
        <tissue evidence="4">Muscle</tissue>
    </source>
</reference>
<sequence length="532" mass="59790">MFKGVSDLTKELDVLEKEIEGKKKILETLENDKLSLDKYKKEKEALLGHLSTLREQIRQEQTALDKLLYDKISLQNEISELKRKAQKVASEVSQKEKHIDSVDIGFSSDTENKVEVTAKNGAKSGLKMDVKTDVLLSNGLVEATRPETAFDVEKLYKRLAKFEYKIKRLEKRLIMVKPGSETSSSEVFQPDGTVQHSKGPENVEQTCHQKVLITSHPDKSTLKKSKFRRKEGPENLIAQDSESDSSEELEDLRLYKVISEGEWRPEDKARNFITKEESRVELLRGNVTLGSPHLLQHYKNYHERMASDLEKLQKVAETTSNYATYRDTIVRKALLSTKQEDCRKRLLKELTSTPLQTERIHPGFSLSRSSSISDCSSGISGSDGDQLAPCLGEHQQKDPPGTSSVPSLGLPYVSLSQQLTQRGKDGAVPAIIADQRSEDTKSVYGSWTLHRSSSVDRLLGQAWKECFGDCLAPVLPRPASGAEAINYSQAHFNQSISSNSGPARDLCDVQSSHEMWRVKLREMRKKTQTNGN</sequence>
<gene>
    <name evidence="4" type="primary">LOC106468579</name>
</gene>
<evidence type="ECO:0000313" key="3">
    <source>
        <dbReference type="Proteomes" id="UP000694941"/>
    </source>
</evidence>
<feature type="region of interest" description="Disordered" evidence="2">
    <location>
        <begin position="180"/>
        <end position="202"/>
    </location>
</feature>
<keyword evidence="3" id="KW-1185">Reference proteome</keyword>
<feature type="region of interest" description="Disordered" evidence="2">
    <location>
        <begin position="218"/>
        <end position="244"/>
    </location>
</feature>
<dbReference type="RefSeq" id="XP_013784468.2">
    <property type="nucleotide sequence ID" value="XM_013929014.2"/>
</dbReference>
<accession>A0ABM1BLL2</accession>
<name>A0ABM1BLL2_LIMPO</name>
<dbReference type="GeneID" id="106468579"/>
<protein>
    <submittedName>
        <fullName evidence="4">Uncharacterized protein LOC106468579</fullName>
    </submittedName>
</protein>
<evidence type="ECO:0000256" key="2">
    <source>
        <dbReference type="SAM" id="MobiDB-lite"/>
    </source>
</evidence>
<evidence type="ECO:0000313" key="4">
    <source>
        <dbReference type="RefSeq" id="XP_013784468.2"/>
    </source>
</evidence>
<feature type="compositionally biased region" description="Polar residues" evidence="2">
    <location>
        <begin position="180"/>
        <end position="196"/>
    </location>
</feature>
<feature type="region of interest" description="Disordered" evidence="2">
    <location>
        <begin position="378"/>
        <end position="407"/>
    </location>
</feature>
<dbReference type="Proteomes" id="UP000694941">
    <property type="component" value="Unplaced"/>
</dbReference>
<keyword evidence="1" id="KW-0175">Coiled coil</keyword>
<feature type="coiled-coil region" evidence="1">
    <location>
        <begin position="5"/>
        <end position="98"/>
    </location>
</feature>